<dbReference type="PANTHER" id="PTHR47336:SF2">
    <property type="entry name" value="TRANSCRIPTION FACTOR HMS1-RELATED"/>
    <property type="match status" value="1"/>
</dbReference>
<organism evidence="4 5">
    <name type="scientific">Yarrowia lipolytica</name>
    <name type="common">Candida lipolytica</name>
    <dbReference type="NCBI Taxonomy" id="4952"/>
    <lineage>
        <taxon>Eukaryota</taxon>
        <taxon>Fungi</taxon>
        <taxon>Dikarya</taxon>
        <taxon>Ascomycota</taxon>
        <taxon>Saccharomycotina</taxon>
        <taxon>Dipodascomycetes</taxon>
        <taxon>Dipodascales</taxon>
        <taxon>Dipodascales incertae sedis</taxon>
        <taxon>Yarrowia</taxon>
    </lineage>
</organism>
<feature type="region of interest" description="Disordered" evidence="2">
    <location>
        <begin position="678"/>
        <end position="732"/>
    </location>
</feature>
<dbReference type="VEuPathDB" id="FungiDB:YALI1_D18727g"/>
<dbReference type="Pfam" id="PF09427">
    <property type="entry name" value="DUF2014"/>
    <property type="match status" value="1"/>
</dbReference>
<dbReference type="PANTHER" id="PTHR47336">
    <property type="entry name" value="TRANSCRIPTION FACTOR HMS1-RELATED"/>
    <property type="match status" value="1"/>
</dbReference>
<reference evidence="4 5" key="1">
    <citation type="submission" date="2018-07" db="EMBL/GenBank/DDBJ databases">
        <title>Draft Genome Assemblies for Five Robust Yarrowia lipolytica Strains Exhibiting High Lipid Production and Pentose Sugar Utilization and Sugar Alcohol Secretion from Undetoxified Lignocellulosic Biomass Hydrolysates.</title>
        <authorList>
            <consortium name="DOE Joint Genome Institute"/>
            <person name="Walker C."/>
            <person name="Ryu S."/>
            <person name="Na H."/>
            <person name="Zane M."/>
            <person name="LaButti K."/>
            <person name="Lipzen A."/>
            <person name="Haridas S."/>
            <person name="Barry K."/>
            <person name="Grigoriev I.V."/>
            <person name="Quarterman J."/>
            <person name="Slininger P."/>
            <person name="Dien B."/>
            <person name="Trinh C.T."/>
        </authorList>
    </citation>
    <scope>NUCLEOTIDE SEQUENCE [LARGE SCALE GENOMIC DNA]</scope>
    <source>
        <strain evidence="4 5">YB392</strain>
    </source>
</reference>
<feature type="coiled-coil region" evidence="1">
    <location>
        <begin position="212"/>
        <end position="239"/>
    </location>
</feature>
<protein>
    <recommendedName>
        <fullName evidence="3">BHLH domain-containing protein</fullName>
    </recommendedName>
</protein>
<gene>
    <name evidence="4" type="ORF">B0I71DRAFT_130657</name>
</gene>
<dbReference type="Gene3D" id="4.10.280.10">
    <property type="entry name" value="Helix-loop-helix DNA-binding domain"/>
    <property type="match status" value="1"/>
</dbReference>
<dbReference type="InterPro" id="IPR011598">
    <property type="entry name" value="bHLH_dom"/>
</dbReference>
<dbReference type="EMBL" id="KZ858977">
    <property type="protein sequence ID" value="RDW26594.1"/>
    <property type="molecule type" value="Genomic_DNA"/>
</dbReference>
<feature type="compositionally biased region" description="Polar residues" evidence="2">
    <location>
        <begin position="712"/>
        <end position="729"/>
    </location>
</feature>
<evidence type="ECO:0000256" key="1">
    <source>
        <dbReference type="SAM" id="Coils"/>
    </source>
</evidence>
<dbReference type="GO" id="GO:0045944">
    <property type="term" value="P:positive regulation of transcription by RNA polymerase II"/>
    <property type="evidence" value="ECO:0007669"/>
    <property type="project" value="InterPro"/>
</dbReference>
<dbReference type="Proteomes" id="UP000256601">
    <property type="component" value="Unassembled WGS sequence"/>
</dbReference>
<feature type="compositionally biased region" description="Low complexity" evidence="2">
    <location>
        <begin position="267"/>
        <end position="305"/>
    </location>
</feature>
<proteinExistence type="predicted"/>
<feature type="compositionally biased region" description="Low complexity" evidence="2">
    <location>
        <begin position="112"/>
        <end position="125"/>
    </location>
</feature>
<dbReference type="InterPro" id="IPR019006">
    <property type="entry name" value="Sre1_C"/>
</dbReference>
<evidence type="ECO:0000313" key="5">
    <source>
        <dbReference type="Proteomes" id="UP000256601"/>
    </source>
</evidence>
<name>A0A371C8G2_YARLL</name>
<feature type="compositionally biased region" description="Polar residues" evidence="2">
    <location>
        <begin position="101"/>
        <end position="111"/>
    </location>
</feature>
<dbReference type="SUPFAM" id="SSF47459">
    <property type="entry name" value="HLH, helix-loop-helix DNA-binding domain"/>
    <property type="match status" value="1"/>
</dbReference>
<dbReference type="InterPro" id="IPR052099">
    <property type="entry name" value="Regulatory_TF_Diverse"/>
</dbReference>
<dbReference type="VEuPathDB" id="FungiDB:YALI0_D15334g"/>
<feature type="region of interest" description="Disordered" evidence="2">
    <location>
        <begin position="63"/>
        <end position="162"/>
    </location>
</feature>
<sequence>MDNSMKFEFVDCDNLLDTFAPPRQDYMDFRQPEDLSFLDYPEQPVYMNDMDYGVNNMGLNPMALGNTNSNGVLQPQQLQQSQQQHHFQHGQNMLTPPYLSASASDNSPESVGSSGRSPASDASSPEMATSSTSPVARGARVASSAPGKVMKPKKGRSSHNMIEKKYRTNINDKISALRDCVPALRCALKGTKDDEELDGLTPASKLNKATVLSKATEYIKHLKTKNDEMQAELDELRRMMGKGSPGSRGGSPTNMLQQPAVFYDETQNQQQQQQMRQRPMAQQQQPHMQHHMNPAQPHIQQQPPQSRSNKAMLGLMTGVMATGLMSDYGGDSRELSFIPIPLLRYVPAESVKHGLVLLKLTMVIGAAMLLLLPLLHSPAPPPHHKQIEATSVEQYRRQSWLVNSHFVATPQSSAAYVVEIAKAMGKALLRFLIGDGYLLLQSSSYHLPISRAVEAQLCGGQENMSRADLFVTYLQTLTLPPTPALCATQAIHVHVLANGLPWLKKASVIMADRHWKQARKLASQKKHAVPSYLSLLLAQNDVFDSDIIQRFYNFAHGLDASHGCSLGMLDEGFITATSDSALKTPLDVLAAWYSTRTLREVILFQLEANEVDYNKLDTAQAVSPVNSIAKRRAAIAHSVVLGRKDSNLVKDALVMVKAELGEIVMPPMPVESIDTVEEAVEEEEPGEETEDDEAVVEDSESEFSDDGSVSVASTISDTPVSYTSSNPTDSPVARDSQIAIHCAFILYYLSEGETDGATKLLQKLRIRSVDEFGLLSFFSVWTLFSQLQERPAHRTTAIERRLEELVASVRIWLGSEKAELEGISLHRRRSLVNKCVKMGMEFGGFEDDEGYQSQ</sequence>
<keyword evidence="1" id="KW-0175">Coiled coil</keyword>
<feature type="compositionally biased region" description="Acidic residues" evidence="2">
    <location>
        <begin position="678"/>
        <end position="705"/>
    </location>
</feature>
<feature type="region of interest" description="Disordered" evidence="2">
    <location>
        <begin position="265"/>
        <end position="307"/>
    </location>
</feature>
<dbReference type="SMART" id="SM00353">
    <property type="entry name" value="HLH"/>
    <property type="match status" value="1"/>
</dbReference>
<feature type="domain" description="BHLH" evidence="3">
    <location>
        <begin position="154"/>
        <end position="222"/>
    </location>
</feature>
<dbReference type="PROSITE" id="PS50888">
    <property type="entry name" value="BHLH"/>
    <property type="match status" value="1"/>
</dbReference>
<feature type="compositionally biased region" description="Low complexity" evidence="2">
    <location>
        <begin position="74"/>
        <end position="91"/>
    </location>
</feature>
<evidence type="ECO:0000313" key="4">
    <source>
        <dbReference type="EMBL" id="RDW26594.1"/>
    </source>
</evidence>
<dbReference type="GO" id="GO:0046983">
    <property type="term" value="F:protein dimerization activity"/>
    <property type="evidence" value="ECO:0007669"/>
    <property type="project" value="InterPro"/>
</dbReference>
<dbReference type="InterPro" id="IPR036638">
    <property type="entry name" value="HLH_DNA-bd_sf"/>
</dbReference>
<dbReference type="AlphaFoldDB" id="A0A371C8G2"/>
<dbReference type="OMA" id="WVYSEQQ"/>
<accession>A0A371C8G2</accession>
<evidence type="ECO:0000256" key="2">
    <source>
        <dbReference type="SAM" id="MobiDB-lite"/>
    </source>
</evidence>
<dbReference type="Pfam" id="PF00010">
    <property type="entry name" value="HLH"/>
    <property type="match status" value="1"/>
</dbReference>
<dbReference type="GO" id="GO:0032933">
    <property type="term" value="P:SREBP signaling pathway"/>
    <property type="evidence" value="ECO:0007669"/>
    <property type="project" value="InterPro"/>
</dbReference>
<evidence type="ECO:0000259" key="3">
    <source>
        <dbReference type="PROSITE" id="PS50888"/>
    </source>
</evidence>